<accession>A0A9P5Z605</accession>
<dbReference type="InterPro" id="IPR007529">
    <property type="entry name" value="Znf_HIT"/>
</dbReference>
<dbReference type="GO" id="GO:0000463">
    <property type="term" value="P:maturation of LSU-rRNA from tricistronic rRNA transcript (SSU-rRNA, 5.8S rRNA, LSU-rRNA)"/>
    <property type="evidence" value="ECO:0007669"/>
    <property type="project" value="TreeGrafter"/>
</dbReference>
<proteinExistence type="predicted"/>
<dbReference type="PROSITE" id="PS51083">
    <property type="entry name" value="ZF_HIT"/>
    <property type="match status" value="1"/>
</dbReference>
<comment type="caution">
    <text evidence="7">The sequence shown here is derived from an EMBL/GenBank/DDBJ whole genome shotgun (WGS) entry which is preliminary data.</text>
</comment>
<dbReference type="Gene3D" id="3.30.60.190">
    <property type="match status" value="1"/>
</dbReference>
<dbReference type="PANTHER" id="PTHR13483">
    <property type="entry name" value="BOX C_D SNORNA PROTEIN 1-RELATED"/>
    <property type="match status" value="1"/>
</dbReference>
<dbReference type="AlphaFoldDB" id="A0A9P5Z605"/>
<dbReference type="GO" id="GO:0070761">
    <property type="term" value="C:pre-snoRNP complex"/>
    <property type="evidence" value="ECO:0007669"/>
    <property type="project" value="TreeGrafter"/>
</dbReference>
<evidence type="ECO:0000256" key="3">
    <source>
        <dbReference type="ARBA" id="ARBA00022833"/>
    </source>
</evidence>
<dbReference type="InterPro" id="IPR051639">
    <property type="entry name" value="BCD1"/>
</dbReference>
<evidence type="ECO:0000259" key="6">
    <source>
        <dbReference type="PROSITE" id="PS51083"/>
    </source>
</evidence>
<dbReference type="GO" id="GO:0000492">
    <property type="term" value="P:box C/D snoRNP assembly"/>
    <property type="evidence" value="ECO:0007669"/>
    <property type="project" value="TreeGrafter"/>
</dbReference>
<feature type="compositionally biased region" description="Polar residues" evidence="5">
    <location>
        <begin position="48"/>
        <end position="66"/>
    </location>
</feature>
<protein>
    <recommendedName>
        <fullName evidence="6">HIT-type domain-containing protein</fullName>
    </recommendedName>
</protein>
<sequence>MATRRKKPAQCQVCLEQDFKYTCPQCGIVYCSLACYKRHKESSCDAASSSAQPVHSNNELPTVISDSSEEPLEDPKLLRPLTSLKWPYVPEESAFPDPLKRDDPKMLQLHQYEAIATSPAVRKILAEHKHLPELLTSIDKLRGYEREDALERALGVTAPDIDDQMRRSEPSEEVLALRALAEAIEAAVRGGNESALGLNWGDE</sequence>
<feature type="domain" description="HIT-type" evidence="6">
    <location>
        <begin position="11"/>
        <end position="44"/>
    </location>
</feature>
<feature type="region of interest" description="Disordered" evidence="5">
    <location>
        <begin position="48"/>
        <end position="74"/>
    </location>
</feature>
<gene>
    <name evidence="7" type="ORF">BDN70DRAFT_904849</name>
</gene>
<evidence type="ECO:0000256" key="4">
    <source>
        <dbReference type="PROSITE-ProRule" id="PRU00453"/>
    </source>
</evidence>
<dbReference type="Proteomes" id="UP000807469">
    <property type="component" value="Unassembled WGS sequence"/>
</dbReference>
<dbReference type="SUPFAM" id="SSF144232">
    <property type="entry name" value="HIT/MYND zinc finger-like"/>
    <property type="match status" value="1"/>
</dbReference>
<evidence type="ECO:0000313" key="8">
    <source>
        <dbReference type="Proteomes" id="UP000807469"/>
    </source>
</evidence>
<dbReference type="Pfam" id="PF04438">
    <property type="entry name" value="zf-HIT"/>
    <property type="match status" value="1"/>
</dbReference>
<dbReference type="OrthoDB" id="18412at2759"/>
<dbReference type="GO" id="GO:0005634">
    <property type="term" value="C:nucleus"/>
    <property type="evidence" value="ECO:0007669"/>
    <property type="project" value="TreeGrafter"/>
</dbReference>
<dbReference type="CDD" id="cd23024">
    <property type="entry name" value="zf-HIT_ZNHIT2-3"/>
    <property type="match status" value="1"/>
</dbReference>
<evidence type="ECO:0000256" key="1">
    <source>
        <dbReference type="ARBA" id="ARBA00022723"/>
    </source>
</evidence>
<name>A0A9P5Z605_9AGAR</name>
<keyword evidence="2 4" id="KW-0863">Zinc-finger</keyword>
<dbReference type="GO" id="GO:0008270">
    <property type="term" value="F:zinc ion binding"/>
    <property type="evidence" value="ECO:0007669"/>
    <property type="project" value="UniProtKB-UniRule"/>
</dbReference>
<dbReference type="GO" id="GO:0048254">
    <property type="term" value="P:snoRNA localization"/>
    <property type="evidence" value="ECO:0007669"/>
    <property type="project" value="TreeGrafter"/>
</dbReference>
<organism evidence="7 8">
    <name type="scientific">Pholiota conissans</name>
    <dbReference type="NCBI Taxonomy" id="109636"/>
    <lineage>
        <taxon>Eukaryota</taxon>
        <taxon>Fungi</taxon>
        <taxon>Dikarya</taxon>
        <taxon>Basidiomycota</taxon>
        <taxon>Agaricomycotina</taxon>
        <taxon>Agaricomycetes</taxon>
        <taxon>Agaricomycetidae</taxon>
        <taxon>Agaricales</taxon>
        <taxon>Agaricineae</taxon>
        <taxon>Strophariaceae</taxon>
        <taxon>Pholiota</taxon>
    </lineage>
</organism>
<evidence type="ECO:0000313" key="7">
    <source>
        <dbReference type="EMBL" id="KAF9482247.1"/>
    </source>
</evidence>
<keyword evidence="3" id="KW-0862">Zinc</keyword>
<dbReference type="PANTHER" id="PTHR13483:SF11">
    <property type="entry name" value="ZINC FINGER HIT DOMAIN-CONTAINING PROTEIN 3"/>
    <property type="match status" value="1"/>
</dbReference>
<keyword evidence="1" id="KW-0479">Metal-binding</keyword>
<reference evidence="7" key="1">
    <citation type="submission" date="2020-11" db="EMBL/GenBank/DDBJ databases">
        <authorList>
            <consortium name="DOE Joint Genome Institute"/>
            <person name="Ahrendt S."/>
            <person name="Riley R."/>
            <person name="Andreopoulos W."/>
            <person name="Labutti K."/>
            <person name="Pangilinan J."/>
            <person name="Ruiz-Duenas F.J."/>
            <person name="Barrasa J.M."/>
            <person name="Sanchez-Garcia M."/>
            <person name="Camarero S."/>
            <person name="Miyauchi S."/>
            <person name="Serrano A."/>
            <person name="Linde D."/>
            <person name="Babiker R."/>
            <person name="Drula E."/>
            <person name="Ayuso-Fernandez I."/>
            <person name="Pacheco R."/>
            <person name="Padilla G."/>
            <person name="Ferreira P."/>
            <person name="Barriuso J."/>
            <person name="Kellner H."/>
            <person name="Castanera R."/>
            <person name="Alfaro M."/>
            <person name="Ramirez L."/>
            <person name="Pisabarro A.G."/>
            <person name="Kuo A."/>
            <person name="Tritt A."/>
            <person name="Lipzen A."/>
            <person name="He G."/>
            <person name="Yan M."/>
            <person name="Ng V."/>
            <person name="Cullen D."/>
            <person name="Martin F."/>
            <person name="Rosso M.-N."/>
            <person name="Henrissat B."/>
            <person name="Hibbett D."/>
            <person name="Martinez A.T."/>
            <person name="Grigoriev I.V."/>
        </authorList>
    </citation>
    <scope>NUCLEOTIDE SEQUENCE</scope>
    <source>
        <strain evidence="7">CIRM-BRFM 674</strain>
    </source>
</reference>
<keyword evidence="8" id="KW-1185">Reference proteome</keyword>
<evidence type="ECO:0000256" key="2">
    <source>
        <dbReference type="ARBA" id="ARBA00022771"/>
    </source>
</evidence>
<evidence type="ECO:0000256" key="5">
    <source>
        <dbReference type="SAM" id="MobiDB-lite"/>
    </source>
</evidence>
<dbReference type="EMBL" id="MU155168">
    <property type="protein sequence ID" value="KAF9482247.1"/>
    <property type="molecule type" value="Genomic_DNA"/>
</dbReference>